<dbReference type="InterPro" id="IPR003754">
    <property type="entry name" value="4pyrrol_synth_uPrphyn_synth"/>
</dbReference>
<comment type="catalytic activity">
    <reaction evidence="8 9">
        <text>hydroxymethylbilane = uroporphyrinogen III + H2O</text>
        <dbReference type="Rhea" id="RHEA:18965"/>
        <dbReference type="ChEBI" id="CHEBI:15377"/>
        <dbReference type="ChEBI" id="CHEBI:57308"/>
        <dbReference type="ChEBI" id="CHEBI:57845"/>
        <dbReference type="EC" id="4.2.1.75"/>
    </reaction>
</comment>
<dbReference type="AlphaFoldDB" id="A0A264W7D2"/>
<dbReference type="PANTHER" id="PTHR38042">
    <property type="entry name" value="UROPORPHYRINOGEN-III SYNTHASE, CHLOROPLASTIC"/>
    <property type="match status" value="1"/>
</dbReference>
<accession>A0A264W7D2</accession>
<dbReference type="OrthoDB" id="9815856at2"/>
<dbReference type="InterPro" id="IPR036108">
    <property type="entry name" value="4pyrrol_syn_uPrphyn_synt_sf"/>
</dbReference>
<evidence type="ECO:0000256" key="6">
    <source>
        <dbReference type="ARBA" id="ARBA00037589"/>
    </source>
</evidence>
<comment type="caution">
    <text evidence="11">The sequence shown here is derived from an EMBL/GenBank/DDBJ whole genome shotgun (WGS) entry which is preliminary data.</text>
</comment>
<feature type="domain" description="Tetrapyrrole biosynthesis uroporphyrinogen III synthase" evidence="10">
    <location>
        <begin position="20"/>
        <end position="229"/>
    </location>
</feature>
<dbReference type="PANTHER" id="PTHR38042:SF1">
    <property type="entry name" value="UROPORPHYRINOGEN-III SYNTHASE, CHLOROPLASTIC"/>
    <property type="match status" value="1"/>
</dbReference>
<dbReference type="UniPathway" id="UPA00251">
    <property type="reaction ID" value="UER00320"/>
</dbReference>
<dbReference type="RefSeq" id="WP_094941333.1">
    <property type="nucleotide sequence ID" value="NZ_NOKQ01000116.1"/>
</dbReference>
<comment type="similarity">
    <text evidence="2 9">Belongs to the uroporphyrinogen-III synthase family.</text>
</comment>
<evidence type="ECO:0000313" key="11">
    <source>
        <dbReference type="EMBL" id="OZS79524.1"/>
    </source>
</evidence>
<dbReference type="GO" id="GO:0006780">
    <property type="term" value="P:uroporphyrinogen III biosynthetic process"/>
    <property type="evidence" value="ECO:0007669"/>
    <property type="project" value="UniProtKB-UniRule"/>
</dbReference>
<evidence type="ECO:0000256" key="5">
    <source>
        <dbReference type="ARBA" id="ARBA00023244"/>
    </source>
</evidence>
<reference evidence="11 12" key="1">
    <citation type="submission" date="2017-07" db="EMBL/GenBank/DDBJ databases">
        <title>Tetzosporium hominis gen.nov. sp.nov.</title>
        <authorList>
            <person name="Tetz G."/>
            <person name="Tetz V."/>
        </authorList>
    </citation>
    <scope>NUCLEOTIDE SEQUENCE [LARGE SCALE GENOMIC DNA]</scope>
    <source>
        <strain evidence="11 12">VT-49</strain>
    </source>
</reference>
<evidence type="ECO:0000256" key="8">
    <source>
        <dbReference type="ARBA" id="ARBA00048617"/>
    </source>
</evidence>
<keyword evidence="5 9" id="KW-0627">Porphyrin biosynthesis</keyword>
<proteinExistence type="inferred from homology"/>
<dbReference type="EMBL" id="NOKQ01000116">
    <property type="protein sequence ID" value="OZS79524.1"/>
    <property type="molecule type" value="Genomic_DNA"/>
</dbReference>
<dbReference type="GO" id="GO:0006782">
    <property type="term" value="P:protoporphyrinogen IX biosynthetic process"/>
    <property type="evidence" value="ECO:0007669"/>
    <property type="project" value="UniProtKB-UniRule"/>
</dbReference>
<dbReference type="InterPro" id="IPR039793">
    <property type="entry name" value="UROS/Hem4"/>
</dbReference>
<dbReference type="Gene3D" id="3.40.50.10090">
    <property type="match status" value="2"/>
</dbReference>
<dbReference type="Pfam" id="PF02602">
    <property type="entry name" value="HEM4"/>
    <property type="match status" value="1"/>
</dbReference>
<evidence type="ECO:0000256" key="9">
    <source>
        <dbReference type="RuleBase" id="RU366031"/>
    </source>
</evidence>
<dbReference type="SUPFAM" id="SSF69618">
    <property type="entry name" value="HemD-like"/>
    <property type="match status" value="1"/>
</dbReference>
<evidence type="ECO:0000256" key="7">
    <source>
        <dbReference type="ARBA" id="ARBA00040167"/>
    </source>
</evidence>
<organism evidence="11 12">
    <name type="scientific">Tetzosporium hominis</name>
    <dbReference type="NCBI Taxonomy" id="2020506"/>
    <lineage>
        <taxon>Bacteria</taxon>
        <taxon>Bacillati</taxon>
        <taxon>Bacillota</taxon>
        <taxon>Bacilli</taxon>
        <taxon>Bacillales</taxon>
        <taxon>Caryophanaceae</taxon>
        <taxon>Tetzosporium</taxon>
    </lineage>
</organism>
<comment type="function">
    <text evidence="6 9">Catalyzes cyclization of the linear tetrapyrrole, hydroxymethylbilane, to the macrocyclic uroporphyrinogen III.</text>
</comment>
<evidence type="ECO:0000256" key="4">
    <source>
        <dbReference type="ARBA" id="ARBA00023239"/>
    </source>
</evidence>
<keyword evidence="4 9" id="KW-0456">Lyase</keyword>
<name>A0A264W7D2_9BACL</name>
<evidence type="ECO:0000256" key="3">
    <source>
        <dbReference type="ARBA" id="ARBA00013109"/>
    </source>
</evidence>
<comment type="pathway">
    <text evidence="1 9">Porphyrin-containing compound metabolism; protoporphyrin-IX biosynthesis; coproporphyrinogen-III from 5-aminolevulinate: step 3/4.</text>
</comment>
<evidence type="ECO:0000313" key="12">
    <source>
        <dbReference type="Proteomes" id="UP000217065"/>
    </source>
</evidence>
<protein>
    <recommendedName>
        <fullName evidence="7 9">Uroporphyrinogen-III synthase</fullName>
        <ecNumber evidence="3 9">4.2.1.75</ecNumber>
    </recommendedName>
</protein>
<evidence type="ECO:0000256" key="2">
    <source>
        <dbReference type="ARBA" id="ARBA00008133"/>
    </source>
</evidence>
<dbReference type="Proteomes" id="UP000217065">
    <property type="component" value="Unassembled WGS sequence"/>
</dbReference>
<sequence length="236" mass="26188">MSKREPFILTSQLHDRSFLQRVEQAGFEPVHAPLIGTNYRVLRPVNLEKIESCDWLVFTSQTAVHAYFSQVSKPPTQKIAVVGSKTEKALNSYGYRASFMPSTFSADVFVEEWNASPHVNETVAFLKGNLAKPTIEAGLHSDVTAVCIYDTVTLHEHVETITNLIQNHPQLTLVFASPSAVEAYVAAGGTVQPNVIYCAIGHITKRAMTDHGFPVHVMPSVYTLDALLEQRIHLEE</sequence>
<evidence type="ECO:0000259" key="10">
    <source>
        <dbReference type="Pfam" id="PF02602"/>
    </source>
</evidence>
<keyword evidence="12" id="KW-1185">Reference proteome</keyword>
<evidence type="ECO:0000256" key="1">
    <source>
        <dbReference type="ARBA" id="ARBA00004772"/>
    </source>
</evidence>
<dbReference type="GO" id="GO:0004852">
    <property type="term" value="F:uroporphyrinogen-III synthase activity"/>
    <property type="evidence" value="ECO:0007669"/>
    <property type="project" value="UniProtKB-UniRule"/>
</dbReference>
<gene>
    <name evidence="11" type="ORF">CF394_00495</name>
</gene>
<dbReference type="EC" id="4.2.1.75" evidence="3 9"/>
<dbReference type="CDD" id="cd06578">
    <property type="entry name" value="HemD"/>
    <property type="match status" value="1"/>
</dbReference>